<dbReference type="SUPFAM" id="SSF52540">
    <property type="entry name" value="P-loop containing nucleoside triphosphate hydrolases"/>
    <property type="match status" value="1"/>
</dbReference>
<keyword evidence="3" id="KW-0547">Nucleotide-binding</keyword>
<comment type="caution">
    <text evidence="10">The sequence shown here is derived from an EMBL/GenBank/DDBJ whole genome shotgun (WGS) entry which is preliminary data.</text>
</comment>
<evidence type="ECO:0000313" key="10">
    <source>
        <dbReference type="EMBL" id="MDT0343597.1"/>
    </source>
</evidence>
<dbReference type="InterPro" id="IPR036640">
    <property type="entry name" value="ABC1_TM_sf"/>
</dbReference>
<dbReference type="SMART" id="SM00382">
    <property type="entry name" value="AAA"/>
    <property type="match status" value="1"/>
</dbReference>
<comment type="subcellular location">
    <subcellularLocation>
        <location evidence="1">Cell membrane</location>
        <topology evidence="1">Multi-pass membrane protein</topology>
    </subcellularLocation>
</comment>
<evidence type="ECO:0000256" key="2">
    <source>
        <dbReference type="ARBA" id="ARBA00022692"/>
    </source>
</evidence>
<protein>
    <submittedName>
        <fullName evidence="10">ABC transporter ATP-binding protein</fullName>
    </submittedName>
</protein>
<dbReference type="GO" id="GO:0005524">
    <property type="term" value="F:ATP binding"/>
    <property type="evidence" value="ECO:0007669"/>
    <property type="project" value="UniProtKB-KW"/>
</dbReference>
<feature type="domain" description="ABC transporter" evidence="8">
    <location>
        <begin position="332"/>
        <end position="576"/>
    </location>
</feature>
<evidence type="ECO:0000256" key="5">
    <source>
        <dbReference type="ARBA" id="ARBA00022989"/>
    </source>
</evidence>
<dbReference type="EMBL" id="JAVREL010000006">
    <property type="protein sequence ID" value="MDT0343597.1"/>
    <property type="molecule type" value="Genomic_DNA"/>
</dbReference>
<dbReference type="InterPro" id="IPR039421">
    <property type="entry name" value="Type_1_exporter"/>
</dbReference>
<keyword evidence="4 10" id="KW-0067">ATP-binding</keyword>
<sequence length="589" mass="62630">MIHGRLLRLAGAVALPVLLCAAVSASLSVAALLQAYATARALTHLFAGDARAAAGALVWASSFTVLRSALVWLAEVTRARCGITIRVRLRDRLVAKLGELGPSYAAGARAGQIQATLVAGVEGLDAYYARYLPQLLVTLVVPACVVGWLFTVWAPAAWVLGCAVATAVIVPRFWDATLLRRGRSRWAGFTRLGADYLEAVQAVPTLRIHGVGGHVDERLAGRARRLYRSTMAQLRASLVENGVSALAIHGGTAATVVVVAAAATRGTVGPADAFVFLVCARECFRPVNDLASAWHAGYLGLTAADGMEELLTAPVRVRDTGHAGAPEGPPEVRFESVTYAYPVTGTDQRRTPRKPRALESVSLVCPPGSLVGIVGPSGSGKSSLVHLLQRHDDPGGGRVLLAGRPLPDYRLDALRATVAVVHQDPYLFHASVADNIRLARPNADDEEVAHAARLAQADSFIRALPQGYDTVIGERGSSLSGGQAQRLALARAFLTRAPVLVLDEATSHLDVPTERAVGRALATELAGRTRLVVAHRLSAVRDADLIAVVVNGRVRETGTHEELMRRRDGTYRMLAQRQGPAERDREVPA</sequence>
<evidence type="ECO:0000313" key="11">
    <source>
        <dbReference type="Proteomes" id="UP001183246"/>
    </source>
</evidence>
<dbReference type="PROSITE" id="PS00211">
    <property type="entry name" value="ABC_TRANSPORTER_1"/>
    <property type="match status" value="1"/>
</dbReference>
<evidence type="ECO:0000259" key="8">
    <source>
        <dbReference type="PROSITE" id="PS50893"/>
    </source>
</evidence>
<dbReference type="Proteomes" id="UP001183246">
    <property type="component" value="Unassembled WGS sequence"/>
</dbReference>
<dbReference type="PANTHER" id="PTHR24221:SF646">
    <property type="entry name" value="HAEMOLYSIN SECRETION ATP-BINDING PROTEIN"/>
    <property type="match status" value="1"/>
</dbReference>
<proteinExistence type="predicted"/>
<organism evidence="10 11">
    <name type="scientific">Streptomyces litchfieldiae</name>
    <dbReference type="NCBI Taxonomy" id="3075543"/>
    <lineage>
        <taxon>Bacteria</taxon>
        <taxon>Bacillati</taxon>
        <taxon>Actinomycetota</taxon>
        <taxon>Actinomycetes</taxon>
        <taxon>Kitasatosporales</taxon>
        <taxon>Streptomycetaceae</taxon>
        <taxon>Streptomyces</taxon>
    </lineage>
</organism>
<evidence type="ECO:0000256" key="4">
    <source>
        <dbReference type="ARBA" id="ARBA00022840"/>
    </source>
</evidence>
<dbReference type="SUPFAM" id="SSF90123">
    <property type="entry name" value="ABC transporter transmembrane region"/>
    <property type="match status" value="1"/>
</dbReference>
<dbReference type="Pfam" id="PF00005">
    <property type="entry name" value="ABC_tran"/>
    <property type="match status" value="1"/>
</dbReference>
<gene>
    <name evidence="10" type="ORF">RM590_13385</name>
</gene>
<keyword evidence="2 7" id="KW-0812">Transmembrane</keyword>
<accession>A0ABU2MPP6</accession>
<evidence type="ECO:0000256" key="6">
    <source>
        <dbReference type="ARBA" id="ARBA00023136"/>
    </source>
</evidence>
<evidence type="ECO:0000259" key="9">
    <source>
        <dbReference type="PROSITE" id="PS50929"/>
    </source>
</evidence>
<evidence type="ECO:0000256" key="7">
    <source>
        <dbReference type="SAM" id="Phobius"/>
    </source>
</evidence>
<dbReference type="Gene3D" id="1.20.1560.10">
    <property type="entry name" value="ABC transporter type 1, transmembrane domain"/>
    <property type="match status" value="1"/>
</dbReference>
<keyword evidence="11" id="KW-1185">Reference proteome</keyword>
<dbReference type="InterPro" id="IPR011527">
    <property type="entry name" value="ABC1_TM_dom"/>
</dbReference>
<evidence type="ECO:0000256" key="3">
    <source>
        <dbReference type="ARBA" id="ARBA00022741"/>
    </source>
</evidence>
<dbReference type="InterPro" id="IPR003439">
    <property type="entry name" value="ABC_transporter-like_ATP-bd"/>
</dbReference>
<feature type="transmembrane region" description="Helical" evidence="7">
    <location>
        <begin position="54"/>
        <end position="74"/>
    </location>
</feature>
<dbReference type="Pfam" id="PF00664">
    <property type="entry name" value="ABC_membrane"/>
    <property type="match status" value="1"/>
</dbReference>
<keyword evidence="6 7" id="KW-0472">Membrane</keyword>
<dbReference type="InterPro" id="IPR017871">
    <property type="entry name" value="ABC_transporter-like_CS"/>
</dbReference>
<keyword evidence="5 7" id="KW-1133">Transmembrane helix</keyword>
<dbReference type="PANTHER" id="PTHR24221">
    <property type="entry name" value="ATP-BINDING CASSETTE SUB-FAMILY B"/>
    <property type="match status" value="1"/>
</dbReference>
<name>A0ABU2MPP6_9ACTN</name>
<reference evidence="11" key="1">
    <citation type="submission" date="2023-07" db="EMBL/GenBank/DDBJ databases">
        <title>30 novel species of actinomycetes from the DSMZ collection.</title>
        <authorList>
            <person name="Nouioui I."/>
        </authorList>
    </citation>
    <scope>NUCLEOTIDE SEQUENCE [LARGE SCALE GENOMIC DNA]</scope>
    <source>
        <strain evidence="11">DSM 44938</strain>
    </source>
</reference>
<dbReference type="InterPro" id="IPR003593">
    <property type="entry name" value="AAA+_ATPase"/>
</dbReference>
<dbReference type="Gene3D" id="3.40.50.300">
    <property type="entry name" value="P-loop containing nucleotide triphosphate hydrolases"/>
    <property type="match status" value="1"/>
</dbReference>
<dbReference type="PROSITE" id="PS50929">
    <property type="entry name" value="ABC_TM1F"/>
    <property type="match status" value="1"/>
</dbReference>
<feature type="transmembrane region" description="Helical" evidence="7">
    <location>
        <begin position="131"/>
        <end position="150"/>
    </location>
</feature>
<evidence type="ECO:0000256" key="1">
    <source>
        <dbReference type="ARBA" id="ARBA00004651"/>
    </source>
</evidence>
<feature type="domain" description="ABC transmembrane type-1" evidence="9">
    <location>
        <begin position="18"/>
        <end position="299"/>
    </location>
</feature>
<dbReference type="RefSeq" id="WP_311704733.1">
    <property type="nucleotide sequence ID" value="NZ_JAVREL010000006.1"/>
</dbReference>
<dbReference type="PROSITE" id="PS50893">
    <property type="entry name" value="ABC_TRANSPORTER_2"/>
    <property type="match status" value="1"/>
</dbReference>
<dbReference type="InterPro" id="IPR027417">
    <property type="entry name" value="P-loop_NTPase"/>
</dbReference>